<accession>A0A7N2L1H7</accession>
<dbReference type="PANTHER" id="PTHR47584:SF14">
    <property type="entry name" value="L10-INTERACTING MYB DOMAIN-CONTAINING PROTEIN-LIKE"/>
    <property type="match status" value="1"/>
</dbReference>
<evidence type="ECO:0000313" key="1">
    <source>
        <dbReference type="EnsemblPlants" id="QL02p095601:mrna"/>
    </source>
</evidence>
<evidence type="ECO:0000313" key="2">
    <source>
        <dbReference type="Proteomes" id="UP000594261"/>
    </source>
</evidence>
<gene>
    <name evidence="1" type="primary">LOC115960423</name>
</gene>
<dbReference type="GeneID" id="115960423"/>
<organism evidence="1 2">
    <name type="scientific">Quercus lobata</name>
    <name type="common">Valley oak</name>
    <dbReference type="NCBI Taxonomy" id="97700"/>
    <lineage>
        <taxon>Eukaryota</taxon>
        <taxon>Viridiplantae</taxon>
        <taxon>Streptophyta</taxon>
        <taxon>Embryophyta</taxon>
        <taxon>Tracheophyta</taxon>
        <taxon>Spermatophyta</taxon>
        <taxon>Magnoliopsida</taxon>
        <taxon>eudicotyledons</taxon>
        <taxon>Gunneridae</taxon>
        <taxon>Pentapetalae</taxon>
        <taxon>rosids</taxon>
        <taxon>fabids</taxon>
        <taxon>Fagales</taxon>
        <taxon>Fagaceae</taxon>
        <taxon>Quercus</taxon>
    </lineage>
</organism>
<dbReference type="Proteomes" id="UP000594261">
    <property type="component" value="Chromosome 2"/>
</dbReference>
<dbReference type="InParanoid" id="A0A7N2L1H7"/>
<dbReference type="AlphaFoldDB" id="A0A7N2L1H7"/>
<dbReference type="Gramene" id="QL02p095601:mrna">
    <property type="protein sequence ID" value="QL02p095601:mrna"/>
    <property type="gene ID" value="QL02p095601"/>
</dbReference>
<dbReference type="InterPro" id="IPR045026">
    <property type="entry name" value="LIMYB"/>
</dbReference>
<keyword evidence="2" id="KW-1185">Reference proteome</keyword>
<reference evidence="1" key="2">
    <citation type="submission" date="2021-01" db="UniProtKB">
        <authorList>
            <consortium name="EnsemblPlants"/>
        </authorList>
    </citation>
    <scope>IDENTIFICATION</scope>
</reference>
<name>A0A7N2L1H7_QUELO</name>
<sequence length="148" mass="16740">MDLADTASSSSIMASSLSPFSNAVPAPTDLESFSMVRATEILVSMDDLNDETKFQALKKLEKLEWRQVLITLNPELQRGWIEYLTVPAQVPDPFSMVKATEILVSMSDNDDTMFKALEKLEKPEWREVLITLNPETRRGWIEHLASLP</sequence>
<dbReference type="PANTHER" id="PTHR47584">
    <property type="match status" value="1"/>
</dbReference>
<dbReference type="EnsemblPlants" id="QL02p095601:mrna">
    <property type="protein sequence ID" value="QL02p095601:mrna"/>
    <property type="gene ID" value="QL02p095601"/>
</dbReference>
<dbReference type="RefSeq" id="XP_030935200.1">
    <property type="nucleotide sequence ID" value="XM_031079340.1"/>
</dbReference>
<proteinExistence type="predicted"/>
<protein>
    <submittedName>
        <fullName evidence="1">Uncharacterized protein</fullName>
    </submittedName>
</protein>
<reference evidence="2" key="1">
    <citation type="journal article" date="2016" name="G3 (Bethesda)">
        <title>First Draft Assembly and Annotation of the Genome of a California Endemic Oak Quercus lobata Nee (Fagaceae).</title>
        <authorList>
            <person name="Sork V.L."/>
            <person name="Fitz-Gibbon S.T."/>
            <person name="Puiu D."/>
            <person name="Crepeau M."/>
            <person name="Gugger P.F."/>
            <person name="Sherman R."/>
            <person name="Stevens K."/>
            <person name="Langley C.H."/>
            <person name="Pellegrini M."/>
            <person name="Salzberg S.L."/>
        </authorList>
    </citation>
    <scope>NUCLEOTIDE SEQUENCE [LARGE SCALE GENOMIC DNA]</scope>
    <source>
        <strain evidence="2">cv. SW786</strain>
    </source>
</reference>